<comment type="caution">
    <text evidence="7">The sequence shown here is derived from an EMBL/GenBank/DDBJ whole genome shotgun (WGS) entry which is preliminary data.</text>
</comment>
<dbReference type="Proteomes" id="UP000254925">
    <property type="component" value="Unassembled WGS sequence"/>
</dbReference>
<evidence type="ECO:0000313" key="7">
    <source>
        <dbReference type="EMBL" id="RDI59317.1"/>
    </source>
</evidence>
<keyword evidence="7" id="KW-0436">Ligase</keyword>
<dbReference type="InterPro" id="IPR051533">
    <property type="entry name" value="WaaL-like"/>
</dbReference>
<feature type="transmembrane region" description="Helical" evidence="5">
    <location>
        <begin position="112"/>
        <end position="130"/>
    </location>
</feature>
<feature type="transmembrane region" description="Helical" evidence="5">
    <location>
        <begin position="365"/>
        <end position="385"/>
    </location>
</feature>
<keyword evidence="4 5" id="KW-0472">Membrane</keyword>
<proteinExistence type="predicted"/>
<dbReference type="InterPro" id="IPR007016">
    <property type="entry name" value="O-antigen_ligase-rel_domated"/>
</dbReference>
<keyword evidence="2 5" id="KW-0812">Transmembrane</keyword>
<feature type="transmembrane region" description="Helical" evidence="5">
    <location>
        <begin position="228"/>
        <end position="247"/>
    </location>
</feature>
<evidence type="ECO:0000256" key="2">
    <source>
        <dbReference type="ARBA" id="ARBA00022692"/>
    </source>
</evidence>
<protein>
    <submittedName>
        <fullName evidence="7">O-antigen ligase</fullName>
    </submittedName>
</protein>
<dbReference type="PANTHER" id="PTHR37422">
    <property type="entry name" value="TEICHURONIC ACID BIOSYNTHESIS PROTEIN TUAE"/>
    <property type="match status" value="1"/>
</dbReference>
<reference evidence="7 8" key="1">
    <citation type="submission" date="2018-07" db="EMBL/GenBank/DDBJ databases">
        <title>Genomic Encyclopedia of Type Strains, Phase IV (KMG-IV): sequencing the most valuable type-strain genomes for metagenomic binning, comparative biology and taxonomic classification.</title>
        <authorList>
            <person name="Goeker M."/>
        </authorList>
    </citation>
    <scope>NUCLEOTIDE SEQUENCE [LARGE SCALE GENOMIC DNA]</scope>
    <source>
        <strain evidence="7 8">DSM 14364</strain>
    </source>
</reference>
<feature type="transmembrane region" description="Helical" evidence="5">
    <location>
        <begin position="391"/>
        <end position="409"/>
    </location>
</feature>
<evidence type="ECO:0000256" key="1">
    <source>
        <dbReference type="ARBA" id="ARBA00004141"/>
    </source>
</evidence>
<dbReference type="GO" id="GO:0016020">
    <property type="term" value="C:membrane"/>
    <property type="evidence" value="ECO:0007669"/>
    <property type="project" value="UniProtKB-SubCell"/>
</dbReference>
<dbReference type="GO" id="GO:0016874">
    <property type="term" value="F:ligase activity"/>
    <property type="evidence" value="ECO:0007669"/>
    <property type="project" value="UniProtKB-KW"/>
</dbReference>
<dbReference type="Pfam" id="PF04932">
    <property type="entry name" value="Wzy_C"/>
    <property type="match status" value="1"/>
</dbReference>
<evidence type="ECO:0000256" key="5">
    <source>
        <dbReference type="SAM" id="Phobius"/>
    </source>
</evidence>
<sequence>MGLGVLLFAGLNLNGAFLLFFGTEAFLSPLILLITIIMCVRYARASYVTASYALFVSTVGSYLFFGSLAGLLASSLQTRYITSYGATLILVSAIYFWLASMREAELRRVLNILKNILFISCILVVLSDALRPFQVAPEIPGLDAEQIMQGVESADRASGLFENPNEAAMIALYCIVLVAALPSRTPLVRIVQGAVAVLALVMTFSKTGMLVLMLLTGLFLFTRRSFGTLILSGLGIVAAFSVLWFVFNNDLLNLSWEQRERLSDVLNLAGGEFNTRSTTGRNVLFEFGFEKIKGNLPWGSGLGEFHAMEGGIRKISGGIELNEWLGIHNTYLMILGEAGIVPLLMLGGFLASVLARGVRSSHRTIIVGFTIVLMADMLVGHHVLLLRFANVVIAVILALAALPPQRLAVHLSKLRYSS</sequence>
<feature type="transmembrane region" description="Helical" evidence="5">
    <location>
        <begin position="190"/>
        <end position="221"/>
    </location>
</feature>
<dbReference type="EMBL" id="QQBB01000004">
    <property type="protein sequence ID" value="RDI59317.1"/>
    <property type="molecule type" value="Genomic_DNA"/>
</dbReference>
<feature type="transmembrane region" description="Helical" evidence="5">
    <location>
        <begin position="50"/>
        <end position="74"/>
    </location>
</feature>
<feature type="transmembrane region" description="Helical" evidence="5">
    <location>
        <begin position="331"/>
        <end position="353"/>
    </location>
</feature>
<dbReference type="PANTHER" id="PTHR37422:SF13">
    <property type="entry name" value="LIPOPOLYSACCHARIDE BIOSYNTHESIS PROTEIN PA4999-RELATED"/>
    <property type="match status" value="1"/>
</dbReference>
<accession>A0A370HLJ5</accession>
<organism evidence="7 8">
    <name type="scientific">Microvirga subterranea</name>
    <dbReference type="NCBI Taxonomy" id="186651"/>
    <lineage>
        <taxon>Bacteria</taxon>
        <taxon>Pseudomonadati</taxon>
        <taxon>Pseudomonadota</taxon>
        <taxon>Alphaproteobacteria</taxon>
        <taxon>Hyphomicrobiales</taxon>
        <taxon>Methylobacteriaceae</taxon>
        <taxon>Microvirga</taxon>
    </lineage>
</organism>
<evidence type="ECO:0000259" key="6">
    <source>
        <dbReference type="Pfam" id="PF04932"/>
    </source>
</evidence>
<evidence type="ECO:0000256" key="4">
    <source>
        <dbReference type="ARBA" id="ARBA00023136"/>
    </source>
</evidence>
<name>A0A370HLJ5_9HYPH</name>
<gene>
    <name evidence="7" type="ORF">DES45_104228</name>
</gene>
<keyword evidence="3 5" id="KW-1133">Transmembrane helix</keyword>
<comment type="subcellular location">
    <subcellularLocation>
        <location evidence="1">Membrane</location>
        <topology evidence="1">Multi-pass membrane protein</topology>
    </subcellularLocation>
</comment>
<dbReference type="AlphaFoldDB" id="A0A370HLJ5"/>
<feature type="domain" description="O-antigen ligase-related" evidence="6">
    <location>
        <begin position="195"/>
        <end position="345"/>
    </location>
</feature>
<evidence type="ECO:0000313" key="8">
    <source>
        <dbReference type="Proteomes" id="UP000254925"/>
    </source>
</evidence>
<evidence type="ECO:0000256" key="3">
    <source>
        <dbReference type="ARBA" id="ARBA00022989"/>
    </source>
</evidence>
<feature type="transmembrane region" description="Helical" evidence="5">
    <location>
        <begin position="80"/>
        <end position="100"/>
    </location>
</feature>
<feature type="transmembrane region" description="Helical" evidence="5">
    <location>
        <begin position="25"/>
        <end position="43"/>
    </location>
</feature>
<keyword evidence="8" id="KW-1185">Reference proteome</keyword>